<gene>
    <name evidence="11" type="ORF">ACFSF0_17930</name>
</gene>
<evidence type="ECO:0000259" key="9">
    <source>
        <dbReference type="Pfam" id="PF01035"/>
    </source>
</evidence>
<dbReference type="Pfam" id="PF02870">
    <property type="entry name" value="Methyltransf_1N"/>
    <property type="match status" value="1"/>
</dbReference>
<feature type="domain" description="Methylated-DNA-[protein]-cysteine S-methyltransferase DNA binding" evidence="9">
    <location>
        <begin position="83"/>
        <end position="163"/>
    </location>
</feature>
<proteinExistence type="inferred from homology"/>
<dbReference type="Gene3D" id="3.30.160.70">
    <property type="entry name" value="Methylated DNA-protein cysteine methyltransferase domain"/>
    <property type="match status" value="1"/>
</dbReference>
<dbReference type="Proteomes" id="UP001597304">
    <property type="component" value="Unassembled WGS sequence"/>
</dbReference>
<keyword evidence="4 8" id="KW-0808">Transferase</keyword>
<accession>A0ABW4KZ88</accession>
<keyword evidence="3 8" id="KW-0489">Methyltransferase</keyword>
<feature type="active site" description="Nucleophile; methyl group acceptor" evidence="8">
    <location>
        <position position="134"/>
    </location>
</feature>
<dbReference type="Pfam" id="PF01035">
    <property type="entry name" value="DNA_binding_1"/>
    <property type="match status" value="1"/>
</dbReference>
<protein>
    <recommendedName>
        <fullName evidence="8">Methylated-DNA--protein-cysteine methyltransferase</fullName>
        <ecNumber evidence="8">2.1.1.63</ecNumber>
    </recommendedName>
    <alternativeName>
        <fullName evidence="8">6-O-methylguanine-DNA methyltransferase</fullName>
        <shortName evidence="8">MGMT</shortName>
    </alternativeName>
    <alternativeName>
        <fullName evidence="8">O-6-methylguanine-DNA-alkyltransferase</fullName>
    </alternativeName>
</protein>
<evidence type="ECO:0000256" key="1">
    <source>
        <dbReference type="ARBA" id="ARBA00001286"/>
    </source>
</evidence>
<organism evidence="11 12">
    <name type="scientific">Ottowia flava</name>
    <dbReference type="NCBI Taxonomy" id="2675430"/>
    <lineage>
        <taxon>Bacteria</taxon>
        <taxon>Pseudomonadati</taxon>
        <taxon>Pseudomonadota</taxon>
        <taxon>Betaproteobacteria</taxon>
        <taxon>Burkholderiales</taxon>
        <taxon>Comamonadaceae</taxon>
        <taxon>Ottowia</taxon>
    </lineage>
</organism>
<dbReference type="EMBL" id="JBHUEJ010000044">
    <property type="protein sequence ID" value="MFD1712482.1"/>
    <property type="molecule type" value="Genomic_DNA"/>
</dbReference>
<evidence type="ECO:0000259" key="10">
    <source>
        <dbReference type="Pfam" id="PF02870"/>
    </source>
</evidence>
<evidence type="ECO:0000256" key="2">
    <source>
        <dbReference type="ARBA" id="ARBA00022490"/>
    </source>
</evidence>
<evidence type="ECO:0000256" key="3">
    <source>
        <dbReference type="ARBA" id="ARBA00022603"/>
    </source>
</evidence>
<dbReference type="HAMAP" id="MF_00772">
    <property type="entry name" value="OGT"/>
    <property type="match status" value="1"/>
</dbReference>
<keyword evidence="5 8" id="KW-0227">DNA damage</keyword>
<sequence>MKFPTTTVQTRWASPLGPMILAASPAGLVGTWFDGQRHLPDASAWPVQDDHPLLRDTAAQLGAYFAGTRDTFDVPLDLGSGTPFQQAVWQALLRIPRGQTLTYGRIARDLQRPDAMRAVGAAVGRNPVSVIVPCHRVLGASGALTGYAGGLDRKRHLLALEGADVAAATAKLF</sequence>
<evidence type="ECO:0000256" key="6">
    <source>
        <dbReference type="ARBA" id="ARBA00023204"/>
    </source>
</evidence>
<name>A0ABW4KZ88_9BURK</name>
<keyword evidence="12" id="KW-1185">Reference proteome</keyword>
<evidence type="ECO:0000256" key="4">
    <source>
        <dbReference type="ARBA" id="ARBA00022679"/>
    </source>
</evidence>
<comment type="catalytic activity">
    <reaction evidence="7 8">
        <text>a 6-O-methyl-2'-deoxyguanosine in DNA + L-cysteinyl-[protein] = S-methyl-L-cysteinyl-[protein] + a 2'-deoxyguanosine in DNA</text>
        <dbReference type="Rhea" id="RHEA:24000"/>
        <dbReference type="Rhea" id="RHEA-COMP:10131"/>
        <dbReference type="Rhea" id="RHEA-COMP:10132"/>
        <dbReference type="Rhea" id="RHEA-COMP:11367"/>
        <dbReference type="Rhea" id="RHEA-COMP:11368"/>
        <dbReference type="ChEBI" id="CHEBI:29950"/>
        <dbReference type="ChEBI" id="CHEBI:82612"/>
        <dbReference type="ChEBI" id="CHEBI:85445"/>
        <dbReference type="ChEBI" id="CHEBI:85448"/>
        <dbReference type="EC" id="2.1.1.63"/>
    </reaction>
</comment>
<dbReference type="SUPFAM" id="SSF46767">
    <property type="entry name" value="Methylated DNA-protein cysteine methyltransferase, C-terminal domain"/>
    <property type="match status" value="1"/>
</dbReference>
<comment type="caution">
    <text evidence="11">The sequence shown here is derived from an EMBL/GenBank/DDBJ whole genome shotgun (WGS) entry which is preliminary data.</text>
</comment>
<keyword evidence="2 8" id="KW-0963">Cytoplasm</keyword>
<comment type="miscellaneous">
    <text evidence="8">This enzyme catalyzes only one turnover and therefore is not strictly catalytic. According to one definition, an enzyme is a biocatalyst that acts repeatedly and over many reaction cycles.</text>
</comment>
<comment type="similarity">
    <text evidence="8">Belongs to the MGMT family.</text>
</comment>
<evidence type="ECO:0000256" key="7">
    <source>
        <dbReference type="ARBA" id="ARBA00049348"/>
    </source>
</evidence>
<comment type="subcellular location">
    <subcellularLocation>
        <location evidence="8">Cytoplasm</location>
    </subcellularLocation>
</comment>
<dbReference type="PANTHER" id="PTHR10815">
    <property type="entry name" value="METHYLATED-DNA--PROTEIN-CYSTEINE METHYLTRANSFERASE"/>
    <property type="match status" value="1"/>
</dbReference>
<keyword evidence="6 8" id="KW-0234">DNA repair</keyword>
<feature type="domain" description="Methylguanine DNA methyltransferase ribonuclease-like" evidence="10">
    <location>
        <begin position="13"/>
        <end position="78"/>
    </location>
</feature>
<dbReference type="InterPro" id="IPR036631">
    <property type="entry name" value="MGMT_N_sf"/>
</dbReference>
<dbReference type="RefSeq" id="WP_147913182.1">
    <property type="nucleotide sequence ID" value="NZ_JBHUEJ010000044.1"/>
</dbReference>
<dbReference type="SUPFAM" id="SSF53155">
    <property type="entry name" value="Methylated DNA-protein cysteine methyltransferase domain"/>
    <property type="match status" value="1"/>
</dbReference>
<dbReference type="InterPro" id="IPR008332">
    <property type="entry name" value="MethylG_MeTrfase_N"/>
</dbReference>
<dbReference type="Gene3D" id="1.10.10.10">
    <property type="entry name" value="Winged helix-like DNA-binding domain superfamily/Winged helix DNA-binding domain"/>
    <property type="match status" value="1"/>
</dbReference>
<comment type="function">
    <text evidence="8">Involved in the cellular defense against the biological effects of O6-methylguanine (O6-MeG) and O4-methylthymine (O4-MeT) in DNA. Repairs the methylated nucleobase in DNA by stoichiometrically transferring the methyl group to a cysteine residue in the enzyme. This is a suicide reaction: the enzyme is irreversibly inactivated.</text>
</comment>
<reference evidence="12" key="1">
    <citation type="journal article" date="2019" name="Int. J. Syst. Evol. Microbiol.">
        <title>The Global Catalogue of Microorganisms (GCM) 10K type strain sequencing project: providing services to taxonomists for standard genome sequencing and annotation.</title>
        <authorList>
            <consortium name="The Broad Institute Genomics Platform"/>
            <consortium name="The Broad Institute Genome Sequencing Center for Infectious Disease"/>
            <person name="Wu L."/>
            <person name="Ma J."/>
        </authorList>
    </citation>
    <scope>NUCLEOTIDE SEQUENCE [LARGE SCALE GENOMIC DNA]</scope>
    <source>
        <strain evidence="12">LMG 29247</strain>
    </source>
</reference>
<dbReference type="InterPro" id="IPR036388">
    <property type="entry name" value="WH-like_DNA-bd_sf"/>
</dbReference>
<dbReference type="EC" id="2.1.1.63" evidence="8"/>
<dbReference type="CDD" id="cd06445">
    <property type="entry name" value="ATase"/>
    <property type="match status" value="1"/>
</dbReference>
<dbReference type="InterPro" id="IPR001497">
    <property type="entry name" value="MethylDNA_cys_MeTrfase_AS"/>
</dbReference>
<dbReference type="InterPro" id="IPR014048">
    <property type="entry name" value="MethylDNA_cys_MeTrfase_DNA-bd"/>
</dbReference>
<evidence type="ECO:0000313" key="12">
    <source>
        <dbReference type="Proteomes" id="UP001597304"/>
    </source>
</evidence>
<comment type="catalytic activity">
    <reaction evidence="1 8">
        <text>a 4-O-methyl-thymidine in DNA + L-cysteinyl-[protein] = a thymidine in DNA + S-methyl-L-cysteinyl-[protein]</text>
        <dbReference type="Rhea" id="RHEA:53428"/>
        <dbReference type="Rhea" id="RHEA-COMP:10131"/>
        <dbReference type="Rhea" id="RHEA-COMP:10132"/>
        <dbReference type="Rhea" id="RHEA-COMP:13555"/>
        <dbReference type="Rhea" id="RHEA-COMP:13556"/>
        <dbReference type="ChEBI" id="CHEBI:29950"/>
        <dbReference type="ChEBI" id="CHEBI:82612"/>
        <dbReference type="ChEBI" id="CHEBI:137386"/>
        <dbReference type="ChEBI" id="CHEBI:137387"/>
        <dbReference type="EC" id="2.1.1.63"/>
    </reaction>
</comment>
<dbReference type="InterPro" id="IPR023546">
    <property type="entry name" value="MGMT"/>
</dbReference>
<evidence type="ECO:0000256" key="8">
    <source>
        <dbReference type="HAMAP-Rule" id="MF_00772"/>
    </source>
</evidence>
<evidence type="ECO:0000256" key="5">
    <source>
        <dbReference type="ARBA" id="ARBA00022763"/>
    </source>
</evidence>
<dbReference type="PROSITE" id="PS00374">
    <property type="entry name" value="MGMT"/>
    <property type="match status" value="1"/>
</dbReference>
<evidence type="ECO:0000313" key="11">
    <source>
        <dbReference type="EMBL" id="MFD1712482.1"/>
    </source>
</evidence>
<dbReference type="PANTHER" id="PTHR10815:SF5">
    <property type="entry name" value="METHYLATED-DNA--PROTEIN-CYSTEINE METHYLTRANSFERASE"/>
    <property type="match status" value="1"/>
</dbReference>
<dbReference type="NCBIfam" id="TIGR00589">
    <property type="entry name" value="ogt"/>
    <property type="match status" value="1"/>
</dbReference>
<dbReference type="InterPro" id="IPR036217">
    <property type="entry name" value="MethylDNA_cys_MeTrfase_DNAb"/>
</dbReference>
<dbReference type="GO" id="GO:0003908">
    <property type="term" value="F:methylated-DNA-[protein]-cysteine S-methyltransferase activity"/>
    <property type="evidence" value="ECO:0007669"/>
    <property type="project" value="UniProtKB-EC"/>
</dbReference>
<dbReference type="GO" id="GO:0032259">
    <property type="term" value="P:methylation"/>
    <property type="evidence" value="ECO:0007669"/>
    <property type="project" value="UniProtKB-KW"/>
</dbReference>